<comment type="caution">
    <text evidence="1">The sequence shown here is derived from an EMBL/GenBank/DDBJ whole genome shotgun (WGS) entry which is preliminary data.</text>
</comment>
<sequence length="166" mass="19112">MNYRNYKFMAQSAKLYTGTLVHDINMQDPISSMVIHLQPHNIQEDQTAHPCAIITKIEIVDGSDVLYSLDGFQAEALDWYALGGKFRQNCNYCLNDGFEDRFIGLNFGRYLWDPVYAFDPKQFTNPQLRISYQSTLGANAADYFYLTMWANMFDGKVPSLRGFLMT</sequence>
<name>X1I554_9ZZZZ</name>
<accession>X1I554</accession>
<reference evidence="1" key="1">
    <citation type="journal article" date="2014" name="Front. Microbiol.">
        <title>High frequency of phylogenetically diverse reductive dehalogenase-homologous genes in deep subseafloor sedimentary metagenomes.</title>
        <authorList>
            <person name="Kawai M."/>
            <person name="Futagami T."/>
            <person name="Toyoda A."/>
            <person name="Takaki Y."/>
            <person name="Nishi S."/>
            <person name="Hori S."/>
            <person name="Arai W."/>
            <person name="Tsubouchi T."/>
            <person name="Morono Y."/>
            <person name="Uchiyama I."/>
            <person name="Ito T."/>
            <person name="Fujiyama A."/>
            <person name="Inagaki F."/>
            <person name="Takami H."/>
        </authorList>
    </citation>
    <scope>NUCLEOTIDE SEQUENCE</scope>
    <source>
        <strain evidence="1">Expedition CK06-06</strain>
    </source>
</reference>
<protein>
    <submittedName>
        <fullName evidence="1">Uncharacterized protein</fullName>
    </submittedName>
</protein>
<dbReference type="EMBL" id="BARU01017589">
    <property type="protein sequence ID" value="GAH61229.1"/>
    <property type="molecule type" value="Genomic_DNA"/>
</dbReference>
<organism evidence="1">
    <name type="scientific">marine sediment metagenome</name>
    <dbReference type="NCBI Taxonomy" id="412755"/>
    <lineage>
        <taxon>unclassified sequences</taxon>
        <taxon>metagenomes</taxon>
        <taxon>ecological metagenomes</taxon>
    </lineage>
</organism>
<feature type="non-terminal residue" evidence="1">
    <location>
        <position position="166"/>
    </location>
</feature>
<dbReference type="AlphaFoldDB" id="X1I554"/>
<proteinExistence type="predicted"/>
<gene>
    <name evidence="1" type="ORF">S03H2_29165</name>
</gene>
<evidence type="ECO:0000313" key="1">
    <source>
        <dbReference type="EMBL" id="GAH61229.1"/>
    </source>
</evidence>